<organism evidence="1 2">
    <name type="scientific">Nepenthes gracilis</name>
    <name type="common">Slender pitcher plant</name>
    <dbReference type="NCBI Taxonomy" id="150966"/>
    <lineage>
        <taxon>Eukaryota</taxon>
        <taxon>Viridiplantae</taxon>
        <taxon>Streptophyta</taxon>
        <taxon>Embryophyta</taxon>
        <taxon>Tracheophyta</taxon>
        <taxon>Spermatophyta</taxon>
        <taxon>Magnoliopsida</taxon>
        <taxon>eudicotyledons</taxon>
        <taxon>Gunneridae</taxon>
        <taxon>Pentapetalae</taxon>
        <taxon>Caryophyllales</taxon>
        <taxon>Nepenthaceae</taxon>
        <taxon>Nepenthes</taxon>
    </lineage>
</organism>
<evidence type="ECO:0000313" key="1">
    <source>
        <dbReference type="EMBL" id="GMH27115.1"/>
    </source>
</evidence>
<evidence type="ECO:0000313" key="2">
    <source>
        <dbReference type="Proteomes" id="UP001279734"/>
    </source>
</evidence>
<protein>
    <submittedName>
        <fullName evidence="1">Uncharacterized protein</fullName>
    </submittedName>
</protein>
<keyword evidence="2" id="KW-1185">Reference proteome</keyword>
<comment type="caution">
    <text evidence="1">The sequence shown here is derived from an EMBL/GenBank/DDBJ whole genome shotgun (WGS) entry which is preliminary data.</text>
</comment>
<reference evidence="1" key="1">
    <citation type="submission" date="2023-05" db="EMBL/GenBank/DDBJ databases">
        <title>Nepenthes gracilis genome sequencing.</title>
        <authorList>
            <person name="Fukushima K."/>
        </authorList>
    </citation>
    <scope>NUCLEOTIDE SEQUENCE</scope>
    <source>
        <strain evidence="1">SING2019-196</strain>
    </source>
</reference>
<gene>
    <name evidence="1" type="ORF">Nepgr_028958</name>
</gene>
<proteinExistence type="predicted"/>
<accession>A0AAD3TCP2</accession>
<dbReference type="AlphaFoldDB" id="A0AAD3TCP2"/>
<sequence length="80" mass="9107">MRKQSYLTTGGTKFRYMLADFAIGSTSRRTSRTHDIAEHDDTDFLGCFGRGETMPLVTTGEMIFSFQEQLTRDVVIQSFT</sequence>
<name>A0AAD3TCP2_NEPGR</name>
<dbReference type="EMBL" id="BSYO01000032">
    <property type="protein sequence ID" value="GMH27115.1"/>
    <property type="molecule type" value="Genomic_DNA"/>
</dbReference>
<dbReference type="Proteomes" id="UP001279734">
    <property type="component" value="Unassembled WGS sequence"/>
</dbReference>